<evidence type="ECO:0008006" key="3">
    <source>
        <dbReference type="Google" id="ProtNLM"/>
    </source>
</evidence>
<name>A0AAW2DIS2_9ROSI</name>
<evidence type="ECO:0000313" key="1">
    <source>
        <dbReference type="EMBL" id="KAL0010049.1"/>
    </source>
</evidence>
<gene>
    <name evidence="1" type="ORF">SO802_005157</name>
</gene>
<organism evidence="1 2">
    <name type="scientific">Lithocarpus litseifolius</name>
    <dbReference type="NCBI Taxonomy" id="425828"/>
    <lineage>
        <taxon>Eukaryota</taxon>
        <taxon>Viridiplantae</taxon>
        <taxon>Streptophyta</taxon>
        <taxon>Embryophyta</taxon>
        <taxon>Tracheophyta</taxon>
        <taxon>Spermatophyta</taxon>
        <taxon>Magnoliopsida</taxon>
        <taxon>eudicotyledons</taxon>
        <taxon>Gunneridae</taxon>
        <taxon>Pentapetalae</taxon>
        <taxon>rosids</taxon>
        <taxon>fabids</taxon>
        <taxon>Fagales</taxon>
        <taxon>Fagaceae</taxon>
        <taxon>Lithocarpus</taxon>
    </lineage>
</organism>
<dbReference type="Gene3D" id="2.60.40.150">
    <property type="entry name" value="C2 domain"/>
    <property type="match status" value="1"/>
</dbReference>
<dbReference type="SUPFAM" id="SSF49562">
    <property type="entry name" value="C2 domain (Calcium/lipid-binding domain, CaLB)"/>
    <property type="match status" value="1"/>
</dbReference>
<sequence>MESLLGLLRIHVHRGVNLAVRDVRCSDPYIVIKMGKQEAEKAICYKVDVPGEKNQLAVVSMTTSDSMVRTAVLGERDEVIVEDWVSNTCSEDVPQSNENCLSLLSVEPLAFSMPLDFCAGQKEVGVDSLRGQELSGSKLDSTSLMIF</sequence>
<evidence type="ECO:0000313" key="2">
    <source>
        <dbReference type="Proteomes" id="UP001459277"/>
    </source>
</evidence>
<dbReference type="InterPro" id="IPR035892">
    <property type="entry name" value="C2_domain_sf"/>
</dbReference>
<dbReference type="EMBL" id="JAZDWU010000002">
    <property type="protein sequence ID" value="KAL0010049.1"/>
    <property type="molecule type" value="Genomic_DNA"/>
</dbReference>
<proteinExistence type="predicted"/>
<comment type="caution">
    <text evidence="1">The sequence shown here is derived from an EMBL/GenBank/DDBJ whole genome shotgun (WGS) entry which is preliminary data.</text>
</comment>
<accession>A0AAW2DIS2</accession>
<keyword evidence="2" id="KW-1185">Reference proteome</keyword>
<dbReference type="Proteomes" id="UP001459277">
    <property type="component" value="Unassembled WGS sequence"/>
</dbReference>
<dbReference type="AlphaFoldDB" id="A0AAW2DIS2"/>
<reference evidence="1 2" key="1">
    <citation type="submission" date="2024-01" db="EMBL/GenBank/DDBJ databases">
        <title>A telomere-to-telomere, gap-free genome of sweet tea (Lithocarpus litseifolius).</title>
        <authorList>
            <person name="Zhou J."/>
        </authorList>
    </citation>
    <scope>NUCLEOTIDE SEQUENCE [LARGE SCALE GENOMIC DNA]</scope>
    <source>
        <strain evidence="1">Zhou-2022a</strain>
        <tissue evidence="1">Leaf</tissue>
    </source>
</reference>
<protein>
    <recommendedName>
        <fullName evidence="3">C2 domain-containing protein</fullName>
    </recommendedName>
</protein>